<protein>
    <recommendedName>
        <fullName evidence="4">Tetratricopeptide repeat protein</fullName>
    </recommendedName>
</protein>
<keyword evidence="3" id="KW-1185">Reference proteome</keyword>
<dbReference type="InterPro" id="IPR011990">
    <property type="entry name" value="TPR-like_helical_dom_sf"/>
</dbReference>
<evidence type="ECO:0000256" key="1">
    <source>
        <dbReference type="PROSITE-ProRule" id="PRU00339"/>
    </source>
</evidence>
<keyword evidence="1" id="KW-0802">TPR repeat</keyword>
<dbReference type="InterPro" id="IPR019734">
    <property type="entry name" value="TPR_rpt"/>
</dbReference>
<proteinExistence type="predicted"/>
<dbReference type="EMBL" id="VIAR01000003">
    <property type="protein sequence ID" value="TQD39665.1"/>
    <property type="molecule type" value="Genomic_DNA"/>
</dbReference>
<dbReference type="PROSITE" id="PS50005">
    <property type="entry name" value="TPR"/>
    <property type="match status" value="1"/>
</dbReference>
<gene>
    <name evidence="2" type="ORF">FKR84_03980</name>
</gene>
<evidence type="ECO:0000313" key="2">
    <source>
        <dbReference type="EMBL" id="TQD39665.1"/>
    </source>
</evidence>
<organism evidence="2 3">
    <name type="scientific">Haloflavibacter putidus</name>
    <dbReference type="NCBI Taxonomy" id="2576776"/>
    <lineage>
        <taxon>Bacteria</taxon>
        <taxon>Pseudomonadati</taxon>
        <taxon>Bacteroidota</taxon>
        <taxon>Flavobacteriia</taxon>
        <taxon>Flavobacteriales</taxon>
        <taxon>Flavobacteriaceae</taxon>
        <taxon>Haloflavibacter</taxon>
    </lineage>
</organism>
<dbReference type="Proteomes" id="UP000317169">
    <property type="component" value="Unassembled WGS sequence"/>
</dbReference>
<comment type="caution">
    <text evidence="2">The sequence shown here is derived from an EMBL/GenBank/DDBJ whole genome shotgun (WGS) entry which is preliminary data.</text>
</comment>
<sequence length="269" mass="30830">MNKEAFLSILSQNSSLDAEQTNELDTLVEAYPYFQAARAMQLKGIKMHRSFSYNQALKVTAAHTTDRAVLFDFITSKEFTQQSIAKQITNNHFSEKAQENEIAMNAQEANKILDPNLFSPAIKEETNKENRKEDKNSAIGAPLEFDKKEEHSFAQWLQLTKVKPLAEEKEAISPKNSDKKKDENFDLIDNFIANNPKIKPSKEKTFPPVSLEKNQPSQELMTETLARVYLEQKNYEKAIQAYNILILKNPEKSSLFADQIRAIKKLQEK</sequence>
<dbReference type="Gene3D" id="1.25.40.10">
    <property type="entry name" value="Tetratricopeptide repeat domain"/>
    <property type="match status" value="1"/>
</dbReference>
<reference evidence="2 3" key="1">
    <citation type="submission" date="2019-06" db="EMBL/GenBank/DDBJ databases">
        <title>Flavibacter putida gen. nov., sp. nov., a novel marine bacterium of the family Flavobacteriaceae isolated from coastal seawater.</title>
        <authorList>
            <person name="Feng X."/>
        </authorList>
    </citation>
    <scope>NUCLEOTIDE SEQUENCE [LARGE SCALE GENOMIC DNA]</scope>
    <source>
        <strain evidence="2 3">PLHSN227</strain>
    </source>
</reference>
<evidence type="ECO:0008006" key="4">
    <source>
        <dbReference type="Google" id="ProtNLM"/>
    </source>
</evidence>
<dbReference type="OrthoDB" id="594666at2"/>
<dbReference type="AlphaFoldDB" id="A0A507ZY20"/>
<evidence type="ECO:0000313" key="3">
    <source>
        <dbReference type="Proteomes" id="UP000317169"/>
    </source>
</evidence>
<dbReference type="RefSeq" id="WP_141420908.1">
    <property type="nucleotide sequence ID" value="NZ_VIAR01000003.1"/>
</dbReference>
<name>A0A507ZY20_9FLAO</name>
<feature type="repeat" description="TPR" evidence="1">
    <location>
        <begin position="219"/>
        <end position="252"/>
    </location>
</feature>
<accession>A0A507ZY20</accession>